<comment type="caution">
    <text evidence="2">The sequence shown here is derived from an EMBL/GenBank/DDBJ whole genome shotgun (WGS) entry which is preliminary data.</text>
</comment>
<name>A0A8S4QYK9_9NEOP</name>
<sequence length="86" mass="9294">EKAAEREETSDAHPDHALRRRGVGRRVSVSWEAAGGSYCASYPSLHKPLYGLRGGPSCPDPLLVSAEPKKSVCEVDFREDTNSPGV</sequence>
<proteinExistence type="predicted"/>
<dbReference type="EMBL" id="CAKXAJ010022775">
    <property type="protein sequence ID" value="CAH2227276.1"/>
    <property type="molecule type" value="Genomic_DNA"/>
</dbReference>
<evidence type="ECO:0000256" key="1">
    <source>
        <dbReference type="SAM" id="MobiDB-lite"/>
    </source>
</evidence>
<reference evidence="2" key="1">
    <citation type="submission" date="2022-03" db="EMBL/GenBank/DDBJ databases">
        <authorList>
            <person name="Lindestad O."/>
        </authorList>
    </citation>
    <scope>NUCLEOTIDE SEQUENCE</scope>
</reference>
<evidence type="ECO:0000313" key="2">
    <source>
        <dbReference type="EMBL" id="CAH2227276.1"/>
    </source>
</evidence>
<gene>
    <name evidence="2" type="primary">jg27334</name>
    <name evidence="2" type="ORF">PAEG_LOCUS7805</name>
</gene>
<dbReference type="Proteomes" id="UP000838756">
    <property type="component" value="Unassembled WGS sequence"/>
</dbReference>
<feature type="region of interest" description="Disordered" evidence="1">
    <location>
        <begin position="1"/>
        <end position="22"/>
    </location>
</feature>
<organism evidence="2 3">
    <name type="scientific">Pararge aegeria aegeria</name>
    <dbReference type="NCBI Taxonomy" id="348720"/>
    <lineage>
        <taxon>Eukaryota</taxon>
        <taxon>Metazoa</taxon>
        <taxon>Ecdysozoa</taxon>
        <taxon>Arthropoda</taxon>
        <taxon>Hexapoda</taxon>
        <taxon>Insecta</taxon>
        <taxon>Pterygota</taxon>
        <taxon>Neoptera</taxon>
        <taxon>Endopterygota</taxon>
        <taxon>Lepidoptera</taxon>
        <taxon>Glossata</taxon>
        <taxon>Ditrysia</taxon>
        <taxon>Papilionoidea</taxon>
        <taxon>Nymphalidae</taxon>
        <taxon>Satyrinae</taxon>
        <taxon>Satyrini</taxon>
        <taxon>Parargina</taxon>
        <taxon>Pararge</taxon>
    </lineage>
</organism>
<dbReference type="AlphaFoldDB" id="A0A8S4QYK9"/>
<evidence type="ECO:0000313" key="3">
    <source>
        <dbReference type="Proteomes" id="UP000838756"/>
    </source>
</evidence>
<protein>
    <submittedName>
        <fullName evidence="2">Jg27334 protein</fullName>
    </submittedName>
</protein>
<accession>A0A8S4QYK9</accession>
<feature type="non-terminal residue" evidence="2">
    <location>
        <position position="1"/>
    </location>
</feature>
<feature type="compositionally biased region" description="Basic and acidic residues" evidence="1">
    <location>
        <begin position="1"/>
        <end position="17"/>
    </location>
</feature>
<keyword evidence="3" id="KW-1185">Reference proteome</keyword>